<comment type="function">
    <text evidence="7">Essential cell division protein. May link together the upstream cell division proteins, which are predominantly cytoplasmic, with the downstream cell division proteins, which are predominantly periplasmic.</text>
</comment>
<dbReference type="Proteomes" id="UP000031631">
    <property type="component" value="Chromosome"/>
</dbReference>
<keyword evidence="7" id="KW-0997">Cell inner membrane</keyword>
<comment type="subcellular location">
    <subcellularLocation>
        <location evidence="7">Cell inner membrane</location>
        <topology evidence="7">Single-pass type II membrane protein</topology>
    </subcellularLocation>
    <text evidence="7">Localizes to the division septum.</text>
</comment>
<dbReference type="RefSeq" id="WP_041067577.1">
    <property type="nucleotide sequence ID" value="NZ_AP012273.1"/>
</dbReference>
<name>A0A7U6JI96_9GAMM</name>
<keyword evidence="5 7" id="KW-0472">Membrane</keyword>
<keyword evidence="4 7" id="KW-1133">Transmembrane helix</keyword>
<organism evidence="8 9">
    <name type="scientific">Thiolapillus brandeum</name>
    <dbReference type="NCBI Taxonomy" id="1076588"/>
    <lineage>
        <taxon>Bacteria</taxon>
        <taxon>Pseudomonadati</taxon>
        <taxon>Pseudomonadota</taxon>
        <taxon>Gammaproteobacteria</taxon>
        <taxon>Chromatiales</taxon>
        <taxon>Sedimenticolaceae</taxon>
        <taxon>Thiolapillus</taxon>
    </lineage>
</organism>
<feature type="topological domain" description="Cytoplasmic" evidence="7">
    <location>
        <begin position="1"/>
        <end position="7"/>
    </location>
</feature>
<evidence type="ECO:0000256" key="5">
    <source>
        <dbReference type="ARBA" id="ARBA00023136"/>
    </source>
</evidence>
<dbReference type="PANTHER" id="PTHR37485">
    <property type="entry name" value="CELL DIVISION PROTEIN FTSB"/>
    <property type="match status" value="1"/>
</dbReference>
<dbReference type="GO" id="GO:0030428">
    <property type="term" value="C:cell septum"/>
    <property type="evidence" value="ECO:0007669"/>
    <property type="project" value="TreeGrafter"/>
</dbReference>
<accession>A0A7U6JI96</accession>
<gene>
    <name evidence="7" type="primary">ftsB</name>
    <name evidence="8" type="ORF">TBH_C1656</name>
</gene>
<evidence type="ECO:0000256" key="6">
    <source>
        <dbReference type="ARBA" id="ARBA00023306"/>
    </source>
</evidence>
<evidence type="ECO:0000256" key="3">
    <source>
        <dbReference type="ARBA" id="ARBA00022692"/>
    </source>
</evidence>
<keyword evidence="7" id="KW-0175">Coiled coil</keyword>
<evidence type="ECO:0000256" key="2">
    <source>
        <dbReference type="ARBA" id="ARBA00022618"/>
    </source>
</evidence>
<dbReference type="HAMAP" id="MF_00599">
    <property type="entry name" value="FtsB"/>
    <property type="match status" value="1"/>
</dbReference>
<comment type="subunit">
    <text evidence="7">Part of a complex composed of FtsB, FtsL and FtsQ.</text>
</comment>
<dbReference type="GO" id="GO:0043093">
    <property type="term" value="P:FtsZ-dependent cytokinesis"/>
    <property type="evidence" value="ECO:0007669"/>
    <property type="project" value="UniProtKB-UniRule"/>
</dbReference>
<keyword evidence="3 7" id="KW-0812">Transmembrane</keyword>
<protein>
    <recommendedName>
        <fullName evidence="7">Cell division protein FtsB</fullName>
    </recommendedName>
</protein>
<dbReference type="AlphaFoldDB" id="A0A7U6JI96"/>
<keyword evidence="1 7" id="KW-1003">Cell membrane</keyword>
<evidence type="ECO:0000313" key="8">
    <source>
        <dbReference type="EMBL" id="BAO44573.1"/>
    </source>
</evidence>
<proteinExistence type="inferred from homology"/>
<dbReference type="EMBL" id="AP012273">
    <property type="protein sequence ID" value="BAO44573.1"/>
    <property type="molecule type" value="Genomic_DNA"/>
</dbReference>
<dbReference type="OrthoDB" id="7061211at2"/>
<evidence type="ECO:0000256" key="7">
    <source>
        <dbReference type="HAMAP-Rule" id="MF_00599"/>
    </source>
</evidence>
<dbReference type="InterPro" id="IPR023081">
    <property type="entry name" value="Cell_div_FtsB"/>
</dbReference>
<comment type="similarity">
    <text evidence="7">Belongs to the FtsB family.</text>
</comment>
<evidence type="ECO:0000256" key="4">
    <source>
        <dbReference type="ARBA" id="ARBA00022989"/>
    </source>
</evidence>
<keyword evidence="2 7" id="KW-0132">Cell division</keyword>
<dbReference type="GO" id="GO:0032153">
    <property type="term" value="C:cell division site"/>
    <property type="evidence" value="ECO:0007669"/>
    <property type="project" value="UniProtKB-UniRule"/>
</dbReference>
<evidence type="ECO:0000256" key="1">
    <source>
        <dbReference type="ARBA" id="ARBA00022475"/>
    </source>
</evidence>
<feature type="topological domain" description="Periplasmic" evidence="7">
    <location>
        <begin position="26"/>
        <end position="104"/>
    </location>
</feature>
<evidence type="ECO:0000313" key="9">
    <source>
        <dbReference type="Proteomes" id="UP000031631"/>
    </source>
</evidence>
<feature type="coiled-coil region" evidence="7">
    <location>
        <begin position="33"/>
        <end position="74"/>
    </location>
</feature>
<reference evidence="8 9" key="1">
    <citation type="journal article" date="2014" name="PLoS ONE">
        <title>Physiological and genomic features of a novel sulfur-oxidizing gammaproteobacterium belonging to a previously uncultivated symbiotic lineage isolated from a hydrothermal vent.</title>
        <authorList>
            <person name="Nunoura T."/>
            <person name="Takaki Y."/>
            <person name="Kazama H."/>
            <person name="Kakuta J."/>
            <person name="Shimamura S."/>
            <person name="Makita H."/>
            <person name="Hirai M."/>
            <person name="Miyazaki M."/>
            <person name="Takai K."/>
        </authorList>
    </citation>
    <scope>NUCLEOTIDE SEQUENCE [LARGE SCALE GENOMIC DNA]</scope>
    <source>
        <strain evidence="8 9">Hiromi1</strain>
    </source>
</reference>
<dbReference type="Pfam" id="PF04977">
    <property type="entry name" value="DivIC"/>
    <property type="match status" value="1"/>
</dbReference>
<sequence>MPWYFRLLFVVLLATFFVLQYRLWVGQGSQAEVYRLQHQIERQQLRLAEMRDRNEKLRAEVQSLKDGLDAVEARARLDLGMIKEGETFYQVIESHDRTPAPASE</sequence>
<dbReference type="PANTHER" id="PTHR37485:SF1">
    <property type="entry name" value="CELL DIVISION PROTEIN FTSB"/>
    <property type="match status" value="1"/>
</dbReference>
<dbReference type="KEGG" id="tbn:TBH_C1656"/>
<dbReference type="NCBIfam" id="NF002058">
    <property type="entry name" value="PRK00888.1"/>
    <property type="match status" value="1"/>
</dbReference>
<keyword evidence="9" id="KW-1185">Reference proteome</keyword>
<keyword evidence="6 7" id="KW-0131">Cell cycle</keyword>
<dbReference type="InterPro" id="IPR007060">
    <property type="entry name" value="FtsL/DivIC"/>
</dbReference>
<dbReference type="GO" id="GO:0005886">
    <property type="term" value="C:plasma membrane"/>
    <property type="evidence" value="ECO:0007669"/>
    <property type="project" value="UniProtKB-SubCell"/>
</dbReference>